<keyword evidence="2" id="KW-0732">Signal</keyword>
<organism evidence="3 4">
    <name type="scientific">Nonomuraea helvata</name>
    <dbReference type="NCBI Taxonomy" id="37484"/>
    <lineage>
        <taxon>Bacteria</taxon>
        <taxon>Bacillati</taxon>
        <taxon>Actinomycetota</taxon>
        <taxon>Actinomycetes</taxon>
        <taxon>Streptosporangiales</taxon>
        <taxon>Streptosporangiaceae</taxon>
        <taxon>Nonomuraea</taxon>
    </lineage>
</organism>
<evidence type="ECO:0000256" key="2">
    <source>
        <dbReference type="SAM" id="SignalP"/>
    </source>
</evidence>
<feature type="region of interest" description="Disordered" evidence="1">
    <location>
        <begin position="150"/>
        <end position="187"/>
    </location>
</feature>
<accession>A0ABV5SBZ6</accession>
<feature type="signal peptide" evidence="2">
    <location>
        <begin position="1"/>
        <end position="25"/>
    </location>
</feature>
<protein>
    <submittedName>
        <fullName evidence="3">Uncharacterized protein</fullName>
    </submittedName>
</protein>
<dbReference type="EMBL" id="JBHMBW010000054">
    <property type="protein sequence ID" value="MFB9629205.1"/>
    <property type="molecule type" value="Genomic_DNA"/>
</dbReference>
<dbReference type="RefSeq" id="WP_344985891.1">
    <property type="nucleotide sequence ID" value="NZ_BAAAXV010000001.1"/>
</dbReference>
<reference evidence="3 4" key="1">
    <citation type="submission" date="2024-09" db="EMBL/GenBank/DDBJ databases">
        <authorList>
            <person name="Sun Q."/>
            <person name="Mori K."/>
        </authorList>
    </citation>
    <scope>NUCLEOTIDE SEQUENCE [LARGE SCALE GENOMIC DNA]</scope>
    <source>
        <strain evidence="3 4">JCM 3143</strain>
    </source>
</reference>
<keyword evidence="4" id="KW-1185">Reference proteome</keyword>
<evidence type="ECO:0000256" key="1">
    <source>
        <dbReference type="SAM" id="MobiDB-lite"/>
    </source>
</evidence>
<sequence length="187" mass="18652">MDRRRAGLAAGMVVVLMFGGSGALAASPPPGGADDPCAKAATCSPADIEKLKEEAAKAEKAGTPAADPGGDGFKCSADVKQGRAVDSGKLAQALADTLGVGLDRATAAVEELDLLAQKGGTSPDSPEFAALAARLGVSADQLNQALYAFKRSYAPPETGTPDPAGKPDPKKTPGPEKTPGPQETPGS</sequence>
<feature type="compositionally biased region" description="Basic and acidic residues" evidence="1">
    <location>
        <begin position="165"/>
        <end position="174"/>
    </location>
</feature>
<evidence type="ECO:0000313" key="4">
    <source>
        <dbReference type="Proteomes" id="UP001589532"/>
    </source>
</evidence>
<comment type="caution">
    <text evidence="3">The sequence shown here is derived from an EMBL/GenBank/DDBJ whole genome shotgun (WGS) entry which is preliminary data.</text>
</comment>
<name>A0ABV5SBZ6_9ACTN</name>
<feature type="chain" id="PRO_5045454972" evidence="2">
    <location>
        <begin position="26"/>
        <end position="187"/>
    </location>
</feature>
<dbReference type="Proteomes" id="UP001589532">
    <property type="component" value="Unassembled WGS sequence"/>
</dbReference>
<gene>
    <name evidence="3" type="ORF">ACFFSA_39535</name>
</gene>
<feature type="compositionally biased region" description="Low complexity" evidence="1">
    <location>
        <begin position="175"/>
        <end position="187"/>
    </location>
</feature>
<proteinExistence type="predicted"/>
<evidence type="ECO:0000313" key="3">
    <source>
        <dbReference type="EMBL" id="MFB9629205.1"/>
    </source>
</evidence>